<gene>
    <name evidence="5" type="ORF">GCM10010841_29260</name>
</gene>
<dbReference type="PROSITE" id="PS50995">
    <property type="entry name" value="HTH_MARR_2"/>
    <property type="match status" value="1"/>
</dbReference>
<comment type="caution">
    <text evidence="5">The sequence shown here is derived from an EMBL/GenBank/DDBJ whole genome shotgun (WGS) entry which is preliminary data.</text>
</comment>
<evidence type="ECO:0000256" key="1">
    <source>
        <dbReference type="ARBA" id="ARBA00023015"/>
    </source>
</evidence>
<dbReference type="InterPro" id="IPR036388">
    <property type="entry name" value="WH-like_DNA-bd_sf"/>
</dbReference>
<keyword evidence="2" id="KW-0238">DNA-binding</keyword>
<accession>A0ABQ2GXX8</accession>
<evidence type="ECO:0000256" key="2">
    <source>
        <dbReference type="ARBA" id="ARBA00023125"/>
    </source>
</evidence>
<keyword evidence="1" id="KW-0805">Transcription regulation</keyword>
<organism evidence="5 6">
    <name type="scientific">Deinococcus aerophilus</name>
    <dbReference type="NCBI Taxonomy" id="522488"/>
    <lineage>
        <taxon>Bacteria</taxon>
        <taxon>Thermotogati</taxon>
        <taxon>Deinococcota</taxon>
        <taxon>Deinococci</taxon>
        <taxon>Deinococcales</taxon>
        <taxon>Deinococcaceae</taxon>
        <taxon>Deinococcus</taxon>
    </lineage>
</organism>
<name>A0ABQ2GXX8_9DEIO</name>
<evidence type="ECO:0000313" key="5">
    <source>
        <dbReference type="EMBL" id="GGM19356.1"/>
    </source>
</evidence>
<dbReference type="InterPro" id="IPR000835">
    <property type="entry name" value="HTH_MarR-typ"/>
</dbReference>
<protein>
    <recommendedName>
        <fullName evidence="4">HTH marR-type domain-containing protein</fullName>
    </recommendedName>
</protein>
<evidence type="ECO:0000256" key="3">
    <source>
        <dbReference type="ARBA" id="ARBA00023163"/>
    </source>
</evidence>
<dbReference type="Pfam" id="PF01047">
    <property type="entry name" value="MarR"/>
    <property type="match status" value="1"/>
</dbReference>
<proteinExistence type="predicted"/>
<dbReference type="Proteomes" id="UP000661918">
    <property type="component" value="Unassembled WGS sequence"/>
</dbReference>
<dbReference type="Gene3D" id="1.10.10.10">
    <property type="entry name" value="Winged helix-like DNA-binding domain superfamily/Winged helix DNA-binding domain"/>
    <property type="match status" value="1"/>
</dbReference>
<reference evidence="6" key="1">
    <citation type="journal article" date="2019" name="Int. J. Syst. Evol. Microbiol.">
        <title>The Global Catalogue of Microorganisms (GCM) 10K type strain sequencing project: providing services to taxonomists for standard genome sequencing and annotation.</title>
        <authorList>
            <consortium name="The Broad Institute Genomics Platform"/>
            <consortium name="The Broad Institute Genome Sequencing Center for Infectious Disease"/>
            <person name="Wu L."/>
            <person name="Ma J."/>
        </authorList>
    </citation>
    <scope>NUCLEOTIDE SEQUENCE [LARGE SCALE GENOMIC DNA]</scope>
    <source>
        <strain evidence="6">JCM 15443</strain>
    </source>
</reference>
<dbReference type="InterPro" id="IPR036390">
    <property type="entry name" value="WH_DNA-bd_sf"/>
</dbReference>
<keyword evidence="6" id="KW-1185">Reference proteome</keyword>
<dbReference type="SUPFAM" id="SSF46785">
    <property type="entry name" value="Winged helix' DNA-binding domain"/>
    <property type="match status" value="1"/>
</dbReference>
<dbReference type="RefSeq" id="WP_188905096.1">
    <property type="nucleotide sequence ID" value="NZ_BMOM01000035.1"/>
</dbReference>
<evidence type="ECO:0000313" key="6">
    <source>
        <dbReference type="Proteomes" id="UP000661918"/>
    </source>
</evidence>
<dbReference type="PANTHER" id="PTHR42756:SF1">
    <property type="entry name" value="TRANSCRIPTIONAL REPRESSOR OF EMRAB OPERON"/>
    <property type="match status" value="1"/>
</dbReference>
<evidence type="ECO:0000259" key="4">
    <source>
        <dbReference type="PROSITE" id="PS50995"/>
    </source>
</evidence>
<feature type="domain" description="HTH marR-type" evidence="4">
    <location>
        <begin position="8"/>
        <end position="148"/>
    </location>
</feature>
<sequence length="165" mass="17858">MNVAHDNEVEVEMETSRAGESLRTIARLMTELQQLNFACCDVNSATQCSVLTTLAREGNQTLATLTRSLNLDKAWLSRTTDSMVQEGLLIKAPHPADRRALLLELTPAGVQQAQALSGELDGQAQRVLARLPGAQRGQTLQLLEALQAALTAELHEGQCRAAGDR</sequence>
<dbReference type="SMART" id="SM00347">
    <property type="entry name" value="HTH_MARR"/>
    <property type="match status" value="1"/>
</dbReference>
<dbReference type="PANTHER" id="PTHR42756">
    <property type="entry name" value="TRANSCRIPTIONAL REGULATOR, MARR"/>
    <property type="match status" value="1"/>
</dbReference>
<dbReference type="EMBL" id="BMOM01000035">
    <property type="protein sequence ID" value="GGM19356.1"/>
    <property type="molecule type" value="Genomic_DNA"/>
</dbReference>
<keyword evidence="3" id="KW-0804">Transcription</keyword>